<reference evidence="11 12" key="1">
    <citation type="submission" date="2024-03" db="EMBL/GenBank/DDBJ databases">
        <title>The genome assembly and annotation of the cricket Gryllus longicercus Weissman &amp; Gray.</title>
        <authorList>
            <person name="Szrajer S."/>
            <person name="Gray D."/>
            <person name="Ylla G."/>
        </authorList>
    </citation>
    <scope>NUCLEOTIDE SEQUENCE [LARGE SCALE GENOMIC DNA]</scope>
    <source>
        <strain evidence="11">DAG 2021-001</strain>
        <tissue evidence="11">Whole body minus gut</tissue>
    </source>
</reference>
<evidence type="ECO:0000256" key="2">
    <source>
        <dbReference type="ARBA" id="ARBA00004259"/>
    </source>
</evidence>
<name>A0AAN9YV88_9ORTH</name>
<protein>
    <recommendedName>
        <fullName evidence="13">Transmembrane protein 43</fullName>
    </recommendedName>
</protein>
<keyword evidence="12" id="KW-1185">Reference proteome</keyword>
<dbReference type="AlphaFoldDB" id="A0AAN9YV88"/>
<dbReference type="Pfam" id="PF07787">
    <property type="entry name" value="TMEM43"/>
    <property type="match status" value="1"/>
</dbReference>
<evidence type="ECO:0000256" key="10">
    <source>
        <dbReference type="SAM" id="Phobius"/>
    </source>
</evidence>
<accession>A0AAN9YV88</accession>
<feature type="transmembrane region" description="Helical" evidence="10">
    <location>
        <begin position="298"/>
        <end position="320"/>
    </location>
</feature>
<sequence length="399" mass="45854">MLYQRNMSGLPYAGIQHSRHPFNIRAQIKANWCSLLIGCFMFVLGMSLLFWNEGRAIHSTRSLEEAMNTVISLPFALSPKEENNGHLVHLTGPLSVAEPLTEVEYGIVVSAVRLKRRVQMYQWVEEEIQSREYEQNEYPFARYTYTTEYRDKLIDSNKFYQRAGHHNPTEFPLKSIIYVSEEVNVGYFALGPELKAKFNNFILVTSDERPERRDIKMHSGLYYHCQDVWTPEVGDIRVQFSYAGKAGEVVTVVGMQVGSTIRPYKTSSGKEVLILCDGAMSVEEIFLQEHAQNLWTTWIFRGLGWIIMYQGATCFTQILCALFGRYSMLHEVLILGFGSVSVAVSLSGALLIFAFAWIWYRPFFGFVVASVAVLPIVYGSLKLYIQDYYDNNYRRLHTH</sequence>
<dbReference type="GO" id="GO:0005637">
    <property type="term" value="C:nuclear inner membrane"/>
    <property type="evidence" value="ECO:0007669"/>
    <property type="project" value="TreeGrafter"/>
</dbReference>
<keyword evidence="8 10" id="KW-0472">Membrane</keyword>
<organism evidence="11 12">
    <name type="scientific">Gryllus longicercus</name>
    <dbReference type="NCBI Taxonomy" id="2509291"/>
    <lineage>
        <taxon>Eukaryota</taxon>
        <taxon>Metazoa</taxon>
        <taxon>Ecdysozoa</taxon>
        <taxon>Arthropoda</taxon>
        <taxon>Hexapoda</taxon>
        <taxon>Insecta</taxon>
        <taxon>Pterygota</taxon>
        <taxon>Neoptera</taxon>
        <taxon>Polyneoptera</taxon>
        <taxon>Orthoptera</taxon>
        <taxon>Ensifera</taxon>
        <taxon>Gryllidea</taxon>
        <taxon>Grylloidea</taxon>
        <taxon>Gryllidae</taxon>
        <taxon>Gryllinae</taxon>
        <taxon>Gryllus</taxon>
    </lineage>
</organism>
<evidence type="ECO:0000256" key="9">
    <source>
        <dbReference type="ARBA" id="ARBA00023242"/>
    </source>
</evidence>
<dbReference type="PANTHER" id="PTHR13416:SF2">
    <property type="entry name" value="TRANSMEMBRANE PROTEIN 43"/>
    <property type="match status" value="1"/>
</dbReference>
<evidence type="ECO:0000313" key="11">
    <source>
        <dbReference type="EMBL" id="KAK7788468.1"/>
    </source>
</evidence>
<keyword evidence="6" id="KW-0256">Endoplasmic reticulum</keyword>
<feature type="transmembrane region" description="Helical" evidence="10">
    <location>
        <begin position="32"/>
        <end position="51"/>
    </location>
</feature>
<proteinExistence type="inferred from homology"/>
<dbReference type="InterPro" id="IPR012430">
    <property type="entry name" value="TMEM43_fam"/>
</dbReference>
<evidence type="ECO:0000313" key="12">
    <source>
        <dbReference type="Proteomes" id="UP001378592"/>
    </source>
</evidence>
<dbReference type="GO" id="GO:0071763">
    <property type="term" value="P:nuclear membrane organization"/>
    <property type="evidence" value="ECO:0007669"/>
    <property type="project" value="TreeGrafter"/>
</dbReference>
<evidence type="ECO:0000256" key="5">
    <source>
        <dbReference type="ARBA" id="ARBA00022692"/>
    </source>
</evidence>
<evidence type="ECO:0000256" key="4">
    <source>
        <dbReference type="ARBA" id="ARBA00006627"/>
    </source>
</evidence>
<dbReference type="EMBL" id="JAZDUA010001089">
    <property type="protein sequence ID" value="KAK7788468.1"/>
    <property type="molecule type" value="Genomic_DNA"/>
</dbReference>
<feature type="transmembrane region" description="Helical" evidence="10">
    <location>
        <begin position="332"/>
        <end position="357"/>
    </location>
</feature>
<dbReference type="GO" id="GO:0006629">
    <property type="term" value="P:lipid metabolic process"/>
    <property type="evidence" value="ECO:0007669"/>
    <property type="project" value="TreeGrafter"/>
</dbReference>
<dbReference type="PANTHER" id="PTHR13416">
    <property type="match status" value="1"/>
</dbReference>
<dbReference type="Proteomes" id="UP001378592">
    <property type="component" value="Unassembled WGS sequence"/>
</dbReference>
<keyword evidence="5 10" id="KW-0812">Transmembrane</keyword>
<gene>
    <name evidence="11" type="ORF">R5R35_014524</name>
</gene>
<comment type="subcellular location">
    <subcellularLocation>
        <location evidence="1">Endomembrane system</location>
        <topology evidence="1">Multi-pass membrane protein</topology>
    </subcellularLocation>
    <subcellularLocation>
        <location evidence="3">Endoplasmic reticulum membrane</location>
    </subcellularLocation>
    <subcellularLocation>
        <location evidence="2">Nucleus envelope</location>
    </subcellularLocation>
</comment>
<evidence type="ECO:0000256" key="3">
    <source>
        <dbReference type="ARBA" id="ARBA00004586"/>
    </source>
</evidence>
<evidence type="ECO:0000256" key="6">
    <source>
        <dbReference type="ARBA" id="ARBA00022824"/>
    </source>
</evidence>
<evidence type="ECO:0000256" key="7">
    <source>
        <dbReference type="ARBA" id="ARBA00022989"/>
    </source>
</evidence>
<dbReference type="GO" id="GO:0005789">
    <property type="term" value="C:endoplasmic reticulum membrane"/>
    <property type="evidence" value="ECO:0007669"/>
    <property type="project" value="UniProtKB-SubCell"/>
</dbReference>
<keyword evidence="7 10" id="KW-1133">Transmembrane helix</keyword>
<feature type="transmembrane region" description="Helical" evidence="10">
    <location>
        <begin position="363"/>
        <end position="385"/>
    </location>
</feature>
<evidence type="ECO:0000256" key="1">
    <source>
        <dbReference type="ARBA" id="ARBA00004127"/>
    </source>
</evidence>
<keyword evidence="9" id="KW-0539">Nucleus</keyword>
<evidence type="ECO:0008006" key="13">
    <source>
        <dbReference type="Google" id="ProtNLM"/>
    </source>
</evidence>
<comment type="caution">
    <text evidence="11">The sequence shown here is derived from an EMBL/GenBank/DDBJ whole genome shotgun (WGS) entry which is preliminary data.</text>
</comment>
<evidence type="ECO:0000256" key="8">
    <source>
        <dbReference type="ARBA" id="ARBA00023136"/>
    </source>
</evidence>
<comment type="similarity">
    <text evidence="4">Belongs to the TMEM43 family.</text>
</comment>